<evidence type="ECO:0000313" key="2">
    <source>
        <dbReference type="Proteomes" id="UP000024635"/>
    </source>
</evidence>
<proteinExistence type="predicted"/>
<dbReference type="EMBL" id="JARK01001373">
    <property type="protein sequence ID" value="EYC15246.1"/>
    <property type="molecule type" value="Genomic_DNA"/>
</dbReference>
<keyword evidence="2" id="KW-1185">Reference proteome</keyword>
<comment type="caution">
    <text evidence="1">The sequence shown here is derived from an EMBL/GenBank/DDBJ whole genome shotgun (WGS) entry which is preliminary data.</text>
</comment>
<name>A0A016UK06_9BILA</name>
<dbReference type="Proteomes" id="UP000024635">
    <property type="component" value="Unassembled WGS sequence"/>
</dbReference>
<dbReference type="OrthoDB" id="6108at2759"/>
<protein>
    <submittedName>
        <fullName evidence="1">Uncharacterized protein</fullName>
    </submittedName>
</protein>
<evidence type="ECO:0000313" key="1">
    <source>
        <dbReference type="EMBL" id="EYC15246.1"/>
    </source>
</evidence>
<sequence>MNNRHVLLSMNLGMISSCLQVFGVKLYTWLLFSLLTANVSDGSPTVRSLSLRTASYFISTLKKAAQKQLKAVSFFFQVMASLV</sequence>
<organism evidence="1 2">
    <name type="scientific">Ancylostoma ceylanicum</name>
    <dbReference type="NCBI Taxonomy" id="53326"/>
    <lineage>
        <taxon>Eukaryota</taxon>
        <taxon>Metazoa</taxon>
        <taxon>Ecdysozoa</taxon>
        <taxon>Nematoda</taxon>
        <taxon>Chromadorea</taxon>
        <taxon>Rhabditida</taxon>
        <taxon>Rhabditina</taxon>
        <taxon>Rhabditomorpha</taxon>
        <taxon>Strongyloidea</taxon>
        <taxon>Ancylostomatidae</taxon>
        <taxon>Ancylostomatinae</taxon>
        <taxon>Ancylostoma</taxon>
    </lineage>
</organism>
<gene>
    <name evidence="1" type="primary">Acey_s0037.g3410</name>
    <name evidence="1" type="ORF">Y032_0037g3410</name>
</gene>
<dbReference type="PROSITE" id="PS51257">
    <property type="entry name" value="PROKAR_LIPOPROTEIN"/>
    <property type="match status" value="1"/>
</dbReference>
<reference evidence="2" key="1">
    <citation type="journal article" date="2015" name="Nat. Genet.">
        <title>The genome and transcriptome of the zoonotic hookworm Ancylostoma ceylanicum identify infection-specific gene families.</title>
        <authorList>
            <person name="Schwarz E.M."/>
            <person name="Hu Y."/>
            <person name="Antoshechkin I."/>
            <person name="Miller M.M."/>
            <person name="Sternberg P.W."/>
            <person name="Aroian R.V."/>
        </authorList>
    </citation>
    <scope>NUCLEOTIDE SEQUENCE</scope>
    <source>
        <strain evidence="2">HY135</strain>
    </source>
</reference>
<dbReference type="AlphaFoldDB" id="A0A016UK06"/>
<accession>A0A016UK06</accession>